<keyword evidence="2" id="KW-0238">DNA-binding</keyword>
<dbReference type="SMART" id="SM00347">
    <property type="entry name" value="HTH_MARR"/>
    <property type="match status" value="1"/>
</dbReference>
<dbReference type="InterPro" id="IPR036388">
    <property type="entry name" value="WH-like_DNA-bd_sf"/>
</dbReference>
<accession>A0A0F4LPU9</accession>
<dbReference type="SUPFAM" id="SSF46785">
    <property type="entry name" value="Winged helix' DNA-binding domain"/>
    <property type="match status" value="1"/>
</dbReference>
<dbReference type="GO" id="GO:0003700">
    <property type="term" value="F:DNA-binding transcription factor activity"/>
    <property type="evidence" value="ECO:0007669"/>
    <property type="project" value="InterPro"/>
</dbReference>
<comment type="caution">
    <text evidence="5">The sequence shown here is derived from an EMBL/GenBank/DDBJ whole genome shotgun (WGS) entry which is preliminary data.</text>
</comment>
<evidence type="ECO:0000313" key="5">
    <source>
        <dbReference type="EMBL" id="KJY60314.1"/>
    </source>
</evidence>
<proteinExistence type="predicted"/>
<dbReference type="PROSITE" id="PS50995">
    <property type="entry name" value="HTH_MARR_2"/>
    <property type="match status" value="1"/>
</dbReference>
<keyword evidence="6" id="KW-1185">Reference proteome</keyword>
<evidence type="ECO:0000259" key="4">
    <source>
        <dbReference type="PROSITE" id="PS50995"/>
    </source>
</evidence>
<keyword evidence="1" id="KW-0805">Transcription regulation</keyword>
<gene>
    <name evidence="5" type="ORF">JF72_12600</name>
</gene>
<dbReference type="EMBL" id="JXLG01000009">
    <property type="protein sequence ID" value="KJY60314.1"/>
    <property type="molecule type" value="Genomic_DNA"/>
</dbReference>
<dbReference type="PROSITE" id="PS01117">
    <property type="entry name" value="HTH_MARR_1"/>
    <property type="match status" value="1"/>
</dbReference>
<dbReference type="AlphaFoldDB" id="A0A0F4LPU9"/>
<dbReference type="PANTHER" id="PTHR42756">
    <property type="entry name" value="TRANSCRIPTIONAL REGULATOR, MARR"/>
    <property type="match status" value="1"/>
</dbReference>
<dbReference type="Proteomes" id="UP000033682">
    <property type="component" value="Unassembled WGS sequence"/>
</dbReference>
<dbReference type="HOGENOM" id="CLU_083287_29_2_9"/>
<evidence type="ECO:0000256" key="3">
    <source>
        <dbReference type="ARBA" id="ARBA00023163"/>
    </source>
</evidence>
<evidence type="ECO:0000313" key="6">
    <source>
        <dbReference type="Proteomes" id="UP000033682"/>
    </source>
</evidence>
<reference evidence="5 6" key="1">
    <citation type="submission" date="2015-01" db="EMBL/GenBank/DDBJ databases">
        <title>Comparative genomics of the lactic acid bacteria isolated from the honey bee gut.</title>
        <authorList>
            <person name="Ellegaard K.M."/>
            <person name="Tamarit D."/>
            <person name="Javelind E."/>
            <person name="Olofsson T."/>
            <person name="Andersson S.G."/>
            <person name="Vasquez A."/>
        </authorList>
    </citation>
    <scope>NUCLEOTIDE SEQUENCE [LARGE SCALE GENOMIC DNA]</scope>
    <source>
        <strain evidence="5 6">Hma11</strain>
    </source>
</reference>
<evidence type="ECO:0000256" key="2">
    <source>
        <dbReference type="ARBA" id="ARBA00023125"/>
    </source>
</evidence>
<dbReference type="RefSeq" id="WP_052726797.1">
    <property type="nucleotide sequence ID" value="NZ_KQ034000.1"/>
</dbReference>
<keyword evidence="3" id="KW-0804">Transcription</keyword>
<dbReference type="Gene3D" id="1.10.10.10">
    <property type="entry name" value="Winged helix-like DNA-binding domain superfamily/Winged helix DNA-binding domain"/>
    <property type="match status" value="1"/>
</dbReference>
<name>A0A0F4LPU9_9LACO</name>
<evidence type="ECO:0000256" key="1">
    <source>
        <dbReference type="ARBA" id="ARBA00023015"/>
    </source>
</evidence>
<dbReference type="InterPro" id="IPR023187">
    <property type="entry name" value="Tscrpt_reg_MarR-type_CS"/>
</dbReference>
<organism evidence="5 6">
    <name type="scientific">Lactobacillus apis</name>
    <dbReference type="NCBI Taxonomy" id="303541"/>
    <lineage>
        <taxon>Bacteria</taxon>
        <taxon>Bacillati</taxon>
        <taxon>Bacillota</taxon>
        <taxon>Bacilli</taxon>
        <taxon>Lactobacillales</taxon>
        <taxon>Lactobacillaceae</taxon>
        <taxon>Lactobacillus</taxon>
    </lineage>
</organism>
<dbReference type="PATRIC" id="fig|303541.3.peg.1427"/>
<dbReference type="InterPro" id="IPR000835">
    <property type="entry name" value="HTH_MarR-typ"/>
</dbReference>
<dbReference type="Pfam" id="PF12802">
    <property type="entry name" value="MarR_2"/>
    <property type="match status" value="1"/>
</dbReference>
<dbReference type="STRING" id="303541.JF72_12600"/>
<feature type="domain" description="HTH marR-type" evidence="4">
    <location>
        <begin position="1"/>
        <end position="147"/>
    </location>
</feature>
<dbReference type="GO" id="GO:0003677">
    <property type="term" value="F:DNA binding"/>
    <property type="evidence" value="ECO:0007669"/>
    <property type="project" value="UniProtKB-KW"/>
</dbReference>
<sequence length="150" mass="17091">MNVYLNRIGPKIKAANTLIEKQLNNQFGEMFKDYSLTGAQISLMVFLYDAKDRTVTQKEIADMFVLSHPTIRGIVRRLEENGLIYTAHLETDQRQIVLQLSDKGFALVDKNINKIHAILDNTNEQITQGSSAVEVEQFEAFLDQIIEGFK</sequence>
<dbReference type="PANTHER" id="PTHR42756:SF1">
    <property type="entry name" value="TRANSCRIPTIONAL REPRESSOR OF EMRAB OPERON"/>
    <property type="match status" value="1"/>
</dbReference>
<protein>
    <recommendedName>
        <fullName evidence="4">HTH marR-type domain-containing protein</fullName>
    </recommendedName>
</protein>
<dbReference type="InterPro" id="IPR036390">
    <property type="entry name" value="WH_DNA-bd_sf"/>
</dbReference>